<sequence>MSDAPLSTSSRSAAGPVPAGRPARPVSTRRTVHPAWRLGSAGALALAIATLAACGKGGGDAGHGGMGQMPPPAVGVVTAQPGAVGLTLELPGRLEPLRTAQVRARATGVVLKRLYTEGGLVKAGQSLYQVDAAPYRAALDAALATQAKAEAALAQAQATLERNRPLAEAKAISPQDWVATQAAHKAAVADVAAAKAQVQSTRLNLDYAAVTAPISGRIGRSLVTEGALVSAAEATLMATIQQTDTMMVNFTQSAAEAMRLRQAISGGKLQASGSAQVRLVLDDGRVYGHAGRLLFSDITVDATTGQVTLRAEVPNPQGELLPGLFVKVRVEQARSDQAILLPQQAVTRGTAGDTVLVVGADNQVAPRQIQLGGAHDGATGPQWVVLGGLQAGEKVVVDGFQKIRPKAPVSPLPWSPTSGTAQPGGAAAGPQGAAGPASAPAASTAPATAGASR</sequence>
<dbReference type="InterPro" id="IPR058624">
    <property type="entry name" value="MdtA-like_HH"/>
</dbReference>
<dbReference type="NCBIfam" id="TIGR01730">
    <property type="entry name" value="RND_mfp"/>
    <property type="match status" value="1"/>
</dbReference>
<feature type="region of interest" description="Disordered" evidence="3">
    <location>
        <begin position="1"/>
        <end position="30"/>
    </location>
</feature>
<dbReference type="Pfam" id="PF25917">
    <property type="entry name" value="BSH_RND"/>
    <property type="match status" value="1"/>
</dbReference>
<evidence type="ECO:0000259" key="4">
    <source>
        <dbReference type="Pfam" id="PF25876"/>
    </source>
</evidence>
<protein>
    <submittedName>
        <fullName evidence="8">Efflux RND transporter periplasmic adaptor subunit</fullName>
    </submittedName>
</protein>
<dbReference type="EMBL" id="JBBUTF010000003">
    <property type="protein sequence ID" value="MEK8024976.1"/>
    <property type="molecule type" value="Genomic_DNA"/>
</dbReference>
<feature type="region of interest" description="Disordered" evidence="3">
    <location>
        <begin position="406"/>
        <end position="453"/>
    </location>
</feature>
<dbReference type="PANTHER" id="PTHR30158:SF3">
    <property type="entry name" value="MULTIDRUG EFFLUX PUMP SUBUNIT ACRA-RELATED"/>
    <property type="match status" value="1"/>
</dbReference>
<accession>A0ABU9B5U9</accession>
<evidence type="ECO:0000259" key="7">
    <source>
        <dbReference type="Pfam" id="PF25967"/>
    </source>
</evidence>
<comment type="subcellular location">
    <subcellularLocation>
        <location evidence="1">Cell envelope</location>
    </subcellularLocation>
</comment>
<dbReference type="Pfam" id="PF25967">
    <property type="entry name" value="RND-MFP_C"/>
    <property type="match status" value="1"/>
</dbReference>
<comment type="caution">
    <text evidence="8">The sequence shown here is derived from an EMBL/GenBank/DDBJ whole genome shotgun (WGS) entry which is preliminary data.</text>
</comment>
<evidence type="ECO:0000256" key="2">
    <source>
        <dbReference type="ARBA" id="ARBA00009477"/>
    </source>
</evidence>
<dbReference type="InterPro" id="IPR006143">
    <property type="entry name" value="RND_pump_MFP"/>
</dbReference>
<dbReference type="InterPro" id="IPR058627">
    <property type="entry name" value="MdtA-like_C"/>
</dbReference>
<evidence type="ECO:0000256" key="1">
    <source>
        <dbReference type="ARBA" id="ARBA00004196"/>
    </source>
</evidence>
<evidence type="ECO:0000259" key="6">
    <source>
        <dbReference type="Pfam" id="PF25944"/>
    </source>
</evidence>
<evidence type="ECO:0000256" key="3">
    <source>
        <dbReference type="SAM" id="MobiDB-lite"/>
    </source>
</evidence>
<dbReference type="InterPro" id="IPR058626">
    <property type="entry name" value="MdtA-like_b-barrel"/>
</dbReference>
<feature type="compositionally biased region" description="Low complexity" evidence="3">
    <location>
        <begin position="416"/>
        <end position="453"/>
    </location>
</feature>
<name>A0ABU9B5U9_9BURK</name>
<feature type="domain" description="Multidrug resistance protein MdtA-like beta-barrel" evidence="6">
    <location>
        <begin position="245"/>
        <end position="332"/>
    </location>
</feature>
<evidence type="ECO:0000313" key="9">
    <source>
        <dbReference type="Proteomes" id="UP001368500"/>
    </source>
</evidence>
<dbReference type="Gene3D" id="2.40.50.100">
    <property type="match status" value="1"/>
</dbReference>
<evidence type="ECO:0000313" key="8">
    <source>
        <dbReference type="EMBL" id="MEK8024976.1"/>
    </source>
</evidence>
<reference evidence="8 9" key="1">
    <citation type="submission" date="2024-04" db="EMBL/GenBank/DDBJ databases">
        <title>Novel species of the genus Ideonella isolated from streams.</title>
        <authorList>
            <person name="Lu H."/>
        </authorList>
    </citation>
    <scope>NUCLEOTIDE SEQUENCE [LARGE SCALE GENOMIC DNA]</scope>
    <source>
        <strain evidence="8 9">BYS139W</strain>
    </source>
</reference>
<gene>
    <name evidence="8" type="ORF">AACH11_03230</name>
</gene>
<dbReference type="Pfam" id="PF25944">
    <property type="entry name" value="Beta-barrel_RND"/>
    <property type="match status" value="1"/>
</dbReference>
<dbReference type="Gene3D" id="2.40.30.170">
    <property type="match status" value="1"/>
</dbReference>
<dbReference type="PANTHER" id="PTHR30158">
    <property type="entry name" value="ACRA/E-RELATED COMPONENT OF DRUG EFFLUX TRANSPORTER"/>
    <property type="match status" value="1"/>
</dbReference>
<feature type="compositionally biased region" description="Low complexity" evidence="3">
    <location>
        <begin position="13"/>
        <end position="26"/>
    </location>
</feature>
<feature type="domain" description="Multidrug resistance protein MdtA-like alpha-helical hairpin" evidence="4">
    <location>
        <begin position="139"/>
        <end position="208"/>
    </location>
</feature>
<dbReference type="Gene3D" id="2.40.420.20">
    <property type="match status" value="1"/>
</dbReference>
<keyword evidence="9" id="KW-1185">Reference proteome</keyword>
<feature type="compositionally biased region" description="Polar residues" evidence="3">
    <location>
        <begin position="1"/>
        <end position="12"/>
    </location>
</feature>
<feature type="domain" description="Multidrug resistance protein MdtA-like barrel-sandwich hybrid" evidence="5">
    <location>
        <begin position="98"/>
        <end position="241"/>
    </location>
</feature>
<dbReference type="Pfam" id="PF25876">
    <property type="entry name" value="HH_MFP_RND"/>
    <property type="match status" value="1"/>
</dbReference>
<feature type="domain" description="Multidrug resistance protein MdtA-like C-terminal permuted SH3" evidence="7">
    <location>
        <begin position="337"/>
        <end position="402"/>
    </location>
</feature>
<dbReference type="Proteomes" id="UP001368500">
    <property type="component" value="Unassembled WGS sequence"/>
</dbReference>
<organism evidence="8 9">
    <name type="scientific">Pseudaquabacterium rugosum</name>
    <dbReference type="NCBI Taxonomy" id="2984194"/>
    <lineage>
        <taxon>Bacteria</taxon>
        <taxon>Pseudomonadati</taxon>
        <taxon>Pseudomonadota</taxon>
        <taxon>Betaproteobacteria</taxon>
        <taxon>Burkholderiales</taxon>
        <taxon>Sphaerotilaceae</taxon>
        <taxon>Pseudaquabacterium</taxon>
    </lineage>
</organism>
<dbReference type="SUPFAM" id="SSF111369">
    <property type="entry name" value="HlyD-like secretion proteins"/>
    <property type="match status" value="1"/>
</dbReference>
<dbReference type="InterPro" id="IPR058625">
    <property type="entry name" value="MdtA-like_BSH"/>
</dbReference>
<dbReference type="RefSeq" id="WP_341372761.1">
    <property type="nucleotide sequence ID" value="NZ_JBBUTF010000003.1"/>
</dbReference>
<evidence type="ECO:0000259" key="5">
    <source>
        <dbReference type="Pfam" id="PF25917"/>
    </source>
</evidence>
<proteinExistence type="inferred from homology"/>
<dbReference type="Gene3D" id="1.10.287.470">
    <property type="entry name" value="Helix hairpin bin"/>
    <property type="match status" value="1"/>
</dbReference>
<comment type="similarity">
    <text evidence="2">Belongs to the membrane fusion protein (MFP) (TC 8.A.1) family.</text>
</comment>